<feature type="domain" description="Solute-binding protein family 5" evidence="6">
    <location>
        <begin position="68"/>
        <end position="444"/>
    </location>
</feature>
<proteinExistence type="inferred from homology"/>
<evidence type="ECO:0000256" key="4">
    <source>
        <dbReference type="ARBA" id="ARBA00022729"/>
    </source>
</evidence>
<dbReference type="Gene3D" id="3.10.105.10">
    <property type="entry name" value="Dipeptide-binding Protein, Domain 3"/>
    <property type="match status" value="1"/>
</dbReference>
<sequence>MMKKIVLSLLAVSVIGLMSQQASAENVVRWATDADIPTLDPDAYASTKALTFQNHIYEALVQRDDNLQIQPWLATSWQQTDDTTIRFKLREGVKFHNGNDFTADDVVASVARVTDPASGIRANASTIKDAVAVDKYTVDIHLVKKTGIALNELTGVMIMDKEWLAEHNALKPTDISQGTEGYATNNTNGTGPFILQSRQRDTQMVLVRNPNWWNAAHGGNIDKIIFKPVTSDATRLSGLLAGEYDLVTSVPLQDIPRLQSNSRINMQISPSLRVDYLSLNMRDKLNAKNDKAENPLKDLRVRQALLMAINREAITQKVMRGLTKPTNNYLAPDIPGYNAASSPDIPFDPQKARALLADAGYPNGFNLAFDCPEGTYINAAQWCQAVQSFWAKIGVKTNLNVHPASVYDPILVNGRTDVGVLGWANLPIMDPYSVAVQLLHTNDGKNMGTFNIPRYSNSEADKLIDQSVGELDNKKRIALLSQAVAIANKDLPFLPMHFEPVVWALSKNLQLKQTPDNVQRLWYANVTP</sequence>
<organism evidence="7 8">
    <name type="scientific">Klebsiella pasteurii</name>
    <dbReference type="NCBI Taxonomy" id="2587529"/>
    <lineage>
        <taxon>Bacteria</taxon>
        <taxon>Pseudomonadati</taxon>
        <taxon>Pseudomonadota</taxon>
        <taxon>Gammaproteobacteria</taxon>
        <taxon>Enterobacterales</taxon>
        <taxon>Enterobacteriaceae</taxon>
        <taxon>Klebsiella/Raoultella group</taxon>
        <taxon>Klebsiella</taxon>
    </lineage>
</organism>
<dbReference type="PIRSF" id="PIRSF002741">
    <property type="entry name" value="MppA"/>
    <property type="match status" value="1"/>
</dbReference>
<dbReference type="InterPro" id="IPR030678">
    <property type="entry name" value="Peptide/Ni-bd"/>
</dbReference>
<dbReference type="PROSITE" id="PS01040">
    <property type="entry name" value="SBP_BACTERIAL_5"/>
    <property type="match status" value="1"/>
</dbReference>
<dbReference type="PANTHER" id="PTHR30290">
    <property type="entry name" value="PERIPLASMIC BINDING COMPONENT OF ABC TRANSPORTER"/>
    <property type="match status" value="1"/>
</dbReference>
<dbReference type="PANTHER" id="PTHR30290:SF9">
    <property type="entry name" value="OLIGOPEPTIDE-BINDING PROTEIN APPA"/>
    <property type="match status" value="1"/>
</dbReference>
<comment type="subcellular location">
    <subcellularLocation>
        <location evidence="1">Periplasm</location>
    </subcellularLocation>
</comment>
<dbReference type="CDD" id="cd08498">
    <property type="entry name" value="PBP2_NikA_DppA_OppA_like_2"/>
    <property type="match status" value="1"/>
</dbReference>
<dbReference type="Proteomes" id="UP000318567">
    <property type="component" value="Unassembled WGS sequence"/>
</dbReference>
<comment type="similarity">
    <text evidence="2">Belongs to the bacterial solute-binding protein 5 family.</text>
</comment>
<feature type="signal peptide" evidence="5">
    <location>
        <begin position="1"/>
        <end position="24"/>
    </location>
</feature>
<evidence type="ECO:0000313" key="8">
    <source>
        <dbReference type="Proteomes" id="UP000318567"/>
    </source>
</evidence>
<dbReference type="Gene3D" id="3.40.190.10">
    <property type="entry name" value="Periplasmic binding protein-like II"/>
    <property type="match status" value="1"/>
</dbReference>
<dbReference type="InterPro" id="IPR000914">
    <property type="entry name" value="SBP_5_dom"/>
</dbReference>
<keyword evidence="3" id="KW-0813">Transport</keyword>
<keyword evidence="4 5" id="KW-0732">Signal</keyword>
<reference evidence="7 8" key="1">
    <citation type="submission" date="2019-07" db="EMBL/GenBank/DDBJ databases">
        <authorList>
            <person name="Brisse S."/>
            <person name="Rodrigues C."/>
            <person name="Thorpe H."/>
        </authorList>
    </citation>
    <scope>NUCLEOTIDE SEQUENCE [LARGE SCALE GENOMIC DNA]</scope>
    <source>
        <strain evidence="7">SB6410</strain>
    </source>
</reference>
<evidence type="ECO:0000259" key="6">
    <source>
        <dbReference type="Pfam" id="PF00496"/>
    </source>
</evidence>
<dbReference type="AlphaFoldDB" id="A0A9Q9SAW5"/>
<name>A0A9Q9SAW5_9ENTR</name>
<evidence type="ECO:0000256" key="3">
    <source>
        <dbReference type="ARBA" id="ARBA00022448"/>
    </source>
</evidence>
<dbReference type="GO" id="GO:1904680">
    <property type="term" value="F:peptide transmembrane transporter activity"/>
    <property type="evidence" value="ECO:0007669"/>
    <property type="project" value="TreeGrafter"/>
</dbReference>
<dbReference type="GO" id="GO:0030288">
    <property type="term" value="C:outer membrane-bounded periplasmic space"/>
    <property type="evidence" value="ECO:0007669"/>
    <property type="project" value="UniProtKB-ARBA"/>
</dbReference>
<evidence type="ECO:0000256" key="2">
    <source>
        <dbReference type="ARBA" id="ARBA00005695"/>
    </source>
</evidence>
<gene>
    <name evidence="7" type="primary">hbpA</name>
    <name evidence="7" type="ORF">SB6410_02765</name>
</gene>
<accession>A0A9Q9SAW5</accession>
<evidence type="ECO:0000313" key="7">
    <source>
        <dbReference type="EMBL" id="VUS67857.1"/>
    </source>
</evidence>
<evidence type="ECO:0000256" key="5">
    <source>
        <dbReference type="SAM" id="SignalP"/>
    </source>
</evidence>
<evidence type="ECO:0000256" key="1">
    <source>
        <dbReference type="ARBA" id="ARBA00004418"/>
    </source>
</evidence>
<comment type="caution">
    <text evidence="7">The sequence shown here is derived from an EMBL/GenBank/DDBJ whole genome shotgun (WGS) entry which is preliminary data.</text>
</comment>
<dbReference type="InterPro" id="IPR023765">
    <property type="entry name" value="SBP_5_CS"/>
</dbReference>
<protein>
    <submittedName>
        <fullName evidence="7">Heme-binding protein A</fullName>
    </submittedName>
</protein>
<dbReference type="EMBL" id="CABGGO010000025">
    <property type="protein sequence ID" value="VUS67857.1"/>
    <property type="molecule type" value="Genomic_DNA"/>
</dbReference>
<dbReference type="GO" id="GO:0043190">
    <property type="term" value="C:ATP-binding cassette (ABC) transporter complex"/>
    <property type="evidence" value="ECO:0007669"/>
    <property type="project" value="InterPro"/>
</dbReference>
<dbReference type="InterPro" id="IPR039424">
    <property type="entry name" value="SBP_5"/>
</dbReference>
<dbReference type="GO" id="GO:0015833">
    <property type="term" value="P:peptide transport"/>
    <property type="evidence" value="ECO:0007669"/>
    <property type="project" value="TreeGrafter"/>
</dbReference>
<feature type="chain" id="PRO_5040111248" evidence="5">
    <location>
        <begin position="25"/>
        <end position="528"/>
    </location>
</feature>
<dbReference type="Pfam" id="PF00496">
    <property type="entry name" value="SBP_bac_5"/>
    <property type="match status" value="1"/>
</dbReference>
<dbReference type="SUPFAM" id="SSF53850">
    <property type="entry name" value="Periplasmic binding protein-like II"/>
    <property type="match status" value="1"/>
</dbReference>
<dbReference type="Gene3D" id="3.90.76.10">
    <property type="entry name" value="Dipeptide-binding Protein, Domain 1"/>
    <property type="match status" value="1"/>
</dbReference>